<dbReference type="EMBL" id="ML208277">
    <property type="protein sequence ID" value="TFK73206.1"/>
    <property type="molecule type" value="Genomic_DNA"/>
</dbReference>
<accession>A0ACD3B5W6</accession>
<name>A0ACD3B5W6_9AGAR</name>
<organism evidence="1 2">
    <name type="scientific">Pluteus cervinus</name>
    <dbReference type="NCBI Taxonomy" id="181527"/>
    <lineage>
        <taxon>Eukaryota</taxon>
        <taxon>Fungi</taxon>
        <taxon>Dikarya</taxon>
        <taxon>Basidiomycota</taxon>
        <taxon>Agaricomycotina</taxon>
        <taxon>Agaricomycetes</taxon>
        <taxon>Agaricomycetidae</taxon>
        <taxon>Agaricales</taxon>
        <taxon>Pluteineae</taxon>
        <taxon>Pluteaceae</taxon>
        <taxon>Pluteus</taxon>
    </lineage>
</organism>
<dbReference type="Proteomes" id="UP000308600">
    <property type="component" value="Unassembled WGS sequence"/>
</dbReference>
<protein>
    <submittedName>
        <fullName evidence="1">Cytochrome P450</fullName>
    </submittedName>
</protein>
<proteinExistence type="predicted"/>
<evidence type="ECO:0000313" key="1">
    <source>
        <dbReference type="EMBL" id="TFK73206.1"/>
    </source>
</evidence>
<sequence>MASVPSVWSLALALLLLVIAYARGFRRRPAHPPGPKPLPIIGNLLDVPKSKGHVVFKEWEKQYDSKLLYASVLGQSVLVINSLEDATELLEKRASTTSDRPWLPLMDLVGATRNTLLKRYGDSWRFHRRILHQNLRKGVLEHYRPILMQKSHILLHRLAQDPAEFLTHFKIYSSSLLMGVVYGCDMEAPDEWNLPTSYFEWAEKVIRDVSKIGLLPIIRQAPSWLLGGSQSYTADLRRRVLKLRDQPFDLAKEKAMLDDERLDMVSRVLRNKVEGPESSEEPLRDVSMSAWVAGVETTASALGSFILALCLCPDVQEKAQDEISRVVGSDRLPTLEDRPSLPYLEAIYREVLRWKPPAPQAVPHSTVQDDMYKGYFIPSGTIIIPNVWAMMRDEESYPEPEAFRPERYLKPDGTLDARQSDRVLAYGFGRRACPGKDLASESFWLGIAHILASFDIAKAKDKEGMDIPLTLEYFDDEAVVRPKPFPCSITARRSIDTLTFAG</sequence>
<gene>
    <name evidence="1" type="ORF">BDN72DRAFT_210916</name>
</gene>
<evidence type="ECO:0000313" key="2">
    <source>
        <dbReference type="Proteomes" id="UP000308600"/>
    </source>
</evidence>
<reference evidence="1 2" key="1">
    <citation type="journal article" date="2019" name="Nat. Ecol. Evol.">
        <title>Megaphylogeny resolves global patterns of mushroom evolution.</title>
        <authorList>
            <person name="Varga T."/>
            <person name="Krizsan K."/>
            <person name="Foldi C."/>
            <person name="Dima B."/>
            <person name="Sanchez-Garcia M."/>
            <person name="Sanchez-Ramirez S."/>
            <person name="Szollosi G.J."/>
            <person name="Szarkandi J.G."/>
            <person name="Papp V."/>
            <person name="Albert L."/>
            <person name="Andreopoulos W."/>
            <person name="Angelini C."/>
            <person name="Antonin V."/>
            <person name="Barry K.W."/>
            <person name="Bougher N.L."/>
            <person name="Buchanan P."/>
            <person name="Buyck B."/>
            <person name="Bense V."/>
            <person name="Catcheside P."/>
            <person name="Chovatia M."/>
            <person name="Cooper J."/>
            <person name="Damon W."/>
            <person name="Desjardin D."/>
            <person name="Finy P."/>
            <person name="Geml J."/>
            <person name="Haridas S."/>
            <person name="Hughes K."/>
            <person name="Justo A."/>
            <person name="Karasinski D."/>
            <person name="Kautmanova I."/>
            <person name="Kiss B."/>
            <person name="Kocsube S."/>
            <person name="Kotiranta H."/>
            <person name="LaButti K.M."/>
            <person name="Lechner B.E."/>
            <person name="Liimatainen K."/>
            <person name="Lipzen A."/>
            <person name="Lukacs Z."/>
            <person name="Mihaltcheva S."/>
            <person name="Morgado L.N."/>
            <person name="Niskanen T."/>
            <person name="Noordeloos M.E."/>
            <person name="Ohm R.A."/>
            <person name="Ortiz-Santana B."/>
            <person name="Ovrebo C."/>
            <person name="Racz N."/>
            <person name="Riley R."/>
            <person name="Savchenko A."/>
            <person name="Shiryaev A."/>
            <person name="Soop K."/>
            <person name="Spirin V."/>
            <person name="Szebenyi C."/>
            <person name="Tomsovsky M."/>
            <person name="Tulloss R.E."/>
            <person name="Uehling J."/>
            <person name="Grigoriev I.V."/>
            <person name="Vagvolgyi C."/>
            <person name="Papp T."/>
            <person name="Martin F.M."/>
            <person name="Miettinen O."/>
            <person name="Hibbett D.S."/>
            <person name="Nagy L.G."/>
        </authorList>
    </citation>
    <scope>NUCLEOTIDE SEQUENCE [LARGE SCALE GENOMIC DNA]</scope>
    <source>
        <strain evidence="1 2">NL-1719</strain>
    </source>
</reference>
<keyword evidence="2" id="KW-1185">Reference proteome</keyword>